<dbReference type="Proteomes" id="UP000184287">
    <property type="component" value="Unassembled WGS sequence"/>
</dbReference>
<dbReference type="SMART" id="SM00530">
    <property type="entry name" value="HTH_XRE"/>
    <property type="match status" value="1"/>
</dbReference>
<feature type="domain" description="HTH cro/C1-type" evidence="2">
    <location>
        <begin position="11"/>
        <end position="64"/>
    </location>
</feature>
<accession>A0A1M5JNV6</accession>
<evidence type="ECO:0000313" key="4">
    <source>
        <dbReference type="Proteomes" id="UP000184287"/>
    </source>
</evidence>
<feature type="compositionally biased region" description="Basic and acidic residues" evidence="1">
    <location>
        <begin position="117"/>
        <end position="126"/>
    </location>
</feature>
<dbReference type="EMBL" id="FQUQ01000005">
    <property type="protein sequence ID" value="SHG42257.1"/>
    <property type="molecule type" value="Genomic_DNA"/>
</dbReference>
<evidence type="ECO:0000259" key="2">
    <source>
        <dbReference type="PROSITE" id="PS50943"/>
    </source>
</evidence>
<evidence type="ECO:0000256" key="1">
    <source>
        <dbReference type="SAM" id="MobiDB-lite"/>
    </source>
</evidence>
<dbReference type="InterPro" id="IPR001387">
    <property type="entry name" value="Cro/C1-type_HTH"/>
</dbReference>
<name>A0A1M5JNV6_9SPHI</name>
<dbReference type="CDD" id="cd00093">
    <property type="entry name" value="HTH_XRE"/>
    <property type="match status" value="1"/>
</dbReference>
<dbReference type="Pfam" id="PF01381">
    <property type="entry name" value="HTH_3"/>
    <property type="match status" value="1"/>
</dbReference>
<dbReference type="InterPro" id="IPR010982">
    <property type="entry name" value="Lambda_DNA-bd_dom_sf"/>
</dbReference>
<reference evidence="4" key="1">
    <citation type="submission" date="2016-11" db="EMBL/GenBank/DDBJ databases">
        <authorList>
            <person name="Varghese N."/>
            <person name="Submissions S."/>
        </authorList>
    </citation>
    <scope>NUCLEOTIDE SEQUENCE [LARGE SCALE GENOMIC DNA]</scope>
    <source>
        <strain evidence="4">DSM 16990</strain>
    </source>
</reference>
<dbReference type="SUPFAM" id="SSF47413">
    <property type="entry name" value="lambda repressor-like DNA-binding domains"/>
    <property type="match status" value="1"/>
</dbReference>
<feature type="region of interest" description="Disordered" evidence="1">
    <location>
        <begin position="113"/>
        <end position="136"/>
    </location>
</feature>
<dbReference type="AlphaFoldDB" id="A0A1M5JNV6"/>
<protein>
    <submittedName>
        <fullName evidence="3">Helix-turn-helix</fullName>
    </submittedName>
</protein>
<dbReference type="PROSITE" id="PS50943">
    <property type="entry name" value="HTH_CROC1"/>
    <property type="match status" value="1"/>
</dbReference>
<gene>
    <name evidence="3" type="ORF">SAMN04488522_105450</name>
</gene>
<dbReference type="RefSeq" id="WP_073235189.1">
    <property type="nucleotide sequence ID" value="NZ_FQUQ01000005.1"/>
</dbReference>
<dbReference type="OrthoDB" id="674774at2"/>
<sequence>MGKTTHLGQNIRYIRILRGMKQATFAKEFGIAQQNVSKMENRKAISDEQLEKAAKILDTTAEAIKDFDQTTVINNNNFHHDQTNNIFPVKDLIAYFKDELLKKDEEIESLKAALEQKQPKQDEKPDSPTLKALRSQ</sequence>
<proteinExistence type="predicted"/>
<dbReference type="STRING" id="288992.SAMN04488522_105450"/>
<organism evidence="3 4">
    <name type="scientific">Pedobacter caeni</name>
    <dbReference type="NCBI Taxonomy" id="288992"/>
    <lineage>
        <taxon>Bacteria</taxon>
        <taxon>Pseudomonadati</taxon>
        <taxon>Bacteroidota</taxon>
        <taxon>Sphingobacteriia</taxon>
        <taxon>Sphingobacteriales</taxon>
        <taxon>Sphingobacteriaceae</taxon>
        <taxon>Pedobacter</taxon>
    </lineage>
</organism>
<dbReference type="Gene3D" id="1.10.260.40">
    <property type="entry name" value="lambda repressor-like DNA-binding domains"/>
    <property type="match status" value="1"/>
</dbReference>
<dbReference type="GO" id="GO:0003677">
    <property type="term" value="F:DNA binding"/>
    <property type="evidence" value="ECO:0007669"/>
    <property type="project" value="InterPro"/>
</dbReference>
<keyword evidence="4" id="KW-1185">Reference proteome</keyword>
<evidence type="ECO:0000313" key="3">
    <source>
        <dbReference type="EMBL" id="SHG42257.1"/>
    </source>
</evidence>